<feature type="zinc finger region" description="C3H1-type" evidence="5">
    <location>
        <begin position="128"/>
        <end position="156"/>
    </location>
</feature>
<feature type="domain" description="C3H1-type" evidence="8">
    <location>
        <begin position="221"/>
        <end position="249"/>
    </location>
</feature>
<feature type="zinc finger region" description="C3H1-type" evidence="5">
    <location>
        <begin position="221"/>
        <end position="249"/>
    </location>
</feature>
<evidence type="ECO:0000256" key="4">
    <source>
        <dbReference type="ARBA" id="ARBA00023125"/>
    </source>
</evidence>
<gene>
    <name evidence="9" type="ORF">NE237_020783</name>
</gene>
<dbReference type="GO" id="GO:0003677">
    <property type="term" value="F:DNA binding"/>
    <property type="evidence" value="ECO:0007669"/>
    <property type="project" value="UniProtKB-KW"/>
</dbReference>
<dbReference type="OrthoDB" id="411372at2759"/>
<organism evidence="9 10">
    <name type="scientific">Protea cynaroides</name>
    <dbReference type="NCBI Taxonomy" id="273540"/>
    <lineage>
        <taxon>Eukaryota</taxon>
        <taxon>Viridiplantae</taxon>
        <taxon>Streptophyta</taxon>
        <taxon>Embryophyta</taxon>
        <taxon>Tracheophyta</taxon>
        <taxon>Spermatophyta</taxon>
        <taxon>Magnoliopsida</taxon>
        <taxon>Proteales</taxon>
        <taxon>Proteaceae</taxon>
        <taxon>Protea</taxon>
    </lineage>
</organism>
<dbReference type="SMART" id="SM00356">
    <property type="entry name" value="ZnF_C3H1"/>
    <property type="match status" value="5"/>
</dbReference>
<dbReference type="Gene3D" id="2.30.30.1190">
    <property type="match status" value="1"/>
</dbReference>
<feature type="zinc finger region" description="C3H1-type" evidence="5">
    <location>
        <begin position="173"/>
        <end position="201"/>
    </location>
</feature>
<keyword evidence="2 5" id="KW-0863">Zinc-finger</keyword>
<dbReference type="Proteomes" id="UP001141806">
    <property type="component" value="Unassembled WGS sequence"/>
</dbReference>
<keyword evidence="4" id="KW-0238">DNA-binding</keyword>
<dbReference type="PANTHER" id="PTHR12506">
    <property type="entry name" value="PROTEIN PHOSPHATASE RELATED"/>
    <property type="match status" value="1"/>
</dbReference>
<dbReference type="InterPro" id="IPR050974">
    <property type="entry name" value="Plant_ZF_CCCH"/>
</dbReference>
<sequence>MESALKVKSEEEDSTLHITPTSSPSPPLSPASAAAPVLIVETVVADVPHRVSPTDEDEDAPVTVEILEEDIQTIEEELQNIEEEFKSFGLEDNNKYNGDEEDDLKEDIVEVDSLVREAKSRKIFYPQRPDAVDCSYYIRTGTCSYGANCRYNHPARKENQDIIEKEREDISGKMGQQECKYYLRAGGCKFGKACRYNHSREKPMVLPAPPLDFNFLGLPIRLGERECPYYMRTGSCKYGPNCRFHHPDPTAVGGVDISSGSLSLHPSGALQPASKSWPSPPPLNETVPFLDAAHSYGPMMLPPQPVHSNPESNGYQAPAYTPERSIHTPPPTNRTNVSMHNQQHMLDEFPERPGQPECSYFMKTGDCKYRLACKYNHPKNRVSESSACILSPMGLPLRPDQSICTHYHRYGICKFGAACKFDHPVNYAF</sequence>
<evidence type="ECO:0000256" key="5">
    <source>
        <dbReference type="PROSITE-ProRule" id="PRU00723"/>
    </source>
</evidence>
<evidence type="ECO:0000256" key="1">
    <source>
        <dbReference type="ARBA" id="ARBA00022723"/>
    </source>
</evidence>
<proteinExistence type="predicted"/>
<keyword evidence="1 5" id="KW-0479">Metal-binding</keyword>
<feature type="zinc finger region" description="C3H1-type" evidence="5">
    <location>
        <begin position="398"/>
        <end position="426"/>
    </location>
</feature>
<feature type="domain" description="C3H1-type" evidence="8">
    <location>
        <begin position="173"/>
        <end position="201"/>
    </location>
</feature>
<evidence type="ECO:0000313" key="10">
    <source>
        <dbReference type="Proteomes" id="UP001141806"/>
    </source>
</evidence>
<comment type="caution">
    <text evidence="9">The sequence shown here is derived from an EMBL/GenBank/DDBJ whole genome shotgun (WGS) entry which is preliminary data.</text>
</comment>
<dbReference type="AlphaFoldDB" id="A0A9Q0K490"/>
<dbReference type="PANTHER" id="PTHR12506:SF20">
    <property type="entry name" value="ZINC FINGER CCCH DOMAIN-CONTAINING PROTEIN 67"/>
    <property type="match status" value="1"/>
</dbReference>
<evidence type="ECO:0000256" key="6">
    <source>
        <dbReference type="SAM" id="Coils"/>
    </source>
</evidence>
<dbReference type="InterPro" id="IPR036855">
    <property type="entry name" value="Znf_CCCH_sf"/>
</dbReference>
<feature type="domain" description="C3H1-type" evidence="8">
    <location>
        <begin position="128"/>
        <end position="156"/>
    </location>
</feature>
<dbReference type="EMBL" id="JAMYWD010000009">
    <property type="protein sequence ID" value="KAJ4960873.1"/>
    <property type="molecule type" value="Genomic_DNA"/>
</dbReference>
<accession>A0A9Q0K490</accession>
<dbReference type="Gene3D" id="4.10.1000.10">
    <property type="entry name" value="Zinc finger, CCCH-type"/>
    <property type="match status" value="1"/>
</dbReference>
<keyword evidence="3 5" id="KW-0862">Zinc</keyword>
<reference evidence="9" key="1">
    <citation type="journal article" date="2023" name="Plant J.">
        <title>The genome of the king protea, Protea cynaroides.</title>
        <authorList>
            <person name="Chang J."/>
            <person name="Duong T.A."/>
            <person name="Schoeman C."/>
            <person name="Ma X."/>
            <person name="Roodt D."/>
            <person name="Barker N."/>
            <person name="Li Z."/>
            <person name="Van de Peer Y."/>
            <person name="Mizrachi E."/>
        </authorList>
    </citation>
    <scope>NUCLEOTIDE SEQUENCE</scope>
    <source>
        <tissue evidence="9">Young leaves</tissue>
    </source>
</reference>
<dbReference type="SUPFAM" id="SSF90229">
    <property type="entry name" value="CCCH zinc finger"/>
    <property type="match status" value="4"/>
</dbReference>
<feature type="coiled-coil region" evidence="6">
    <location>
        <begin position="64"/>
        <end position="91"/>
    </location>
</feature>
<evidence type="ECO:0000313" key="9">
    <source>
        <dbReference type="EMBL" id="KAJ4960873.1"/>
    </source>
</evidence>
<evidence type="ECO:0000259" key="8">
    <source>
        <dbReference type="PROSITE" id="PS50103"/>
    </source>
</evidence>
<dbReference type="Pfam" id="PF00642">
    <property type="entry name" value="zf-CCCH"/>
    <property type="match status" value="5"/>
</dbReference>
<dbReference type="InterPro" id="IPR000571">
    <property type="entry name" value="Znf_CCCH"/>
</dbReference>
<keyword evidence="6" id="KW-0175">Coiled coil</keyword>
<dbReference type="Gene3D" id="3.30.1370.210">
    <property type="match status" value="1"/>
</dbReference>
<keyword evidence="10" id="KW-1185">Reference proteome</keyword>
<protein>
    <recommendedName>
        <fullName evidence="8">C3H1-type domain-containing protein</fullName>
    </recommendedName>
</protein>
<feature type="domain" description="C3H1-type" evidence="8">
    <location>
        <begin position="352"/>
        <end position="380"/>
    </location>
</feature>
<dbReference type="PROSITE" id="PS50103">
    <property type="entry name" value="ZF_C3H1"/>
    <property type="match status" value="5"/>
</dbReference>
<feature type="zinc finger region" description="C3H1-type" evidence="5">
    <location>
        <begin position="352"/>
        <end position="380"/>
    </location>
</feature>
<evidence type="ECO:0000256" key="7">
    <source>
        <dbReference type="SAM" id="MobiDB-lite"/>
    </source>
</evidence>
<evidence type="ECO:0000256" key="2">
    <source>
        <dbReference type="ARBA" id="ARBA00022771"/>
    </source>
</evidence>
<name>A0A9Q0K490_9MAGN</name>
<feature type="domain" description="C3H1-type" evidence="8">
    <location>
        <begin position="398"/>
        <end position="426"/>
    </location>
</feature>
<dbReference type="GO" id="GO:0008270">
    <property type="term" value="F:zinc ion binding"/>
    <property type="evidence" value="ECO:0007669"/>
    <property type="project" value="UniProtKB-KW"/>
</dbReference>
<evidence type="ECO:0000256" key="3">
    <source>
        <dbReference type="ARBA" id="ARBA00022833"/>
    </source>
</evidence>
<feature type="region of interest" description="Disordered" evidence="7">
    <location>
        <begin position="1"/>
        <end position="33"/>
    </location>
</feature>
<dbReference type="GO" id="GO:0003729">
    <property type="term" value="F:mRNA binding"/>
    <property type="evidence" value="ECO:0007669"/>
    <property type="project" value="TreeGrafter"/>
</dbReference>